<dbReference type="OrthoDB" id="10068793at2759"/>
<dbReference type="PANTHER" id="PTHR31005">
    <property type="entry name" value="DUF4139 DOMAIN-CONTAINING PROTEIN"/>
    <property type="match status" value="1"/>
</dbReference>
<dbReference type="NCBIfam" id="TIGR02231">
    <property type="entry name" value="mucoidy inhibitor MuiA family protein"/>
    <property type="match status" value="1"/>
</dbReference>
<dbReference type="HOGENOM" id="CLU_010457_1_0_1"/>
<dbReference type="InterPro" id="IPR037291">
    <property type="entry name" value="DUF4139"/>
</dbReference>
<keyword evidence="5" id="KW-1185">Reference proteome</keyword>
<evidence type="ECO:0000259" key="3">
    <source>
        <dbReference type="Pfam" id="PF13600"/>
    </source>
</evidence>
<evidence type="ECO:0000313" key="4">
    <source>
        <dbReference type="EMBL" id="EGS21247.1"/>
    </source>
</evidence>
<dbReference type="EMBL" id="GL988041">
    <property type="protein sequence ID" value="EGS21247.1"/>
    <property type="molecule type" value="Genomic_DNA"/>
</dbReference>
<evidence type="ECO:0000313" key="5">
    <source>
        <dbReference type="Proteomes" id="UP000008066"/>
    </source>
</evidence>
<dbReference type="InterPro" id="IPR025554">
    <property type="entry name" value="DUF4140"/>
</dbReference>
<protein>
    <recommendedName>
        <fullName evidence="6">Mucoidy inhibitor-like protein</fullName>
    </recommendedName>
</protein>
<gene>
    <name evidence="4" type="ORF">CTHT_0030960</name>
</gene>
<reference evidence="4 5" key="1">
    <citation type="journal article" date="2011" name="Cell">
        <title>Insight into structure and assembly of the nuclear pore complex by utilizing the genome of a eukaryotic thermophile.</title>
        <authorList>
            <person name="Amlacher S."/>
            <person name="Sarges P."/>
            <person name="Flemming D."/>
            <person name="van Noort V."/>
            <person name="Kunze R."/>
            <person name="Devos D.P."/>
            <person name="Arumugam M."/>
            <person name="Bork P."/>
            <person name="Hurt E."/>
        </authorList>
    </citation>
    <scope>NUCLEOTIDE SEQUENCE [LARGE SCALE GENOMIC DNA]</scope>
    <source>
        <strain evidence="5">DSM 1495 / CBS 144.50 / IMI 039719</strain>
    </source>
</reference>
<dbReference type="AlphaFoldDB" id="G0S473"/>
<name>G0S473_CHATD</name>
<dbReference type="KEGG" id="cthr:CTHT_0030960"/>
<dbReference type="Proteomes" id="UP000008066">
    <property type="component" value="Unassembled WGS sequence"/>
</dbReference>
<feature type="compositionally biased region" description="Acidic residues" evidence="1">
    <location>
        <begin position="83"/>
        <end position="106"/>
    </location>
</feature>
<evidence type="ECO:0000259" key="2">
    <source>
        <dbReference type="Pfam" id="PF13598"/>
    </source>
</evidence>
<feature type="domain" description="DUF4139" evidence="2">
    <location>
        <begin position="306"/>
        <end position="775"/>
    </location>
</feature>
<evidence type="ECO:0008006" key="6">
    <source>
        <dbReference type="Google" id="ProtNLM"/>
    </source>
</evidence>
<feature type="region of interest" description="Disordered" evidence="1">
    <location>
        <begin position="83"/>
        <end position="110"/>
    </location>
</feature>
<dbReference type="PANTHER" id="PTHR31005:SF8">
    <property type="entry name" value="DUF4139 DOMAIN-CONTAINING PROTEIN"/>
    <property type="match status" value="1"/>
</dbReference>
<proteinExistence type="predicted"/>
<dbReference type="Pfam" id="PF13598">
    <property type="entry name" value="DUF4139"/>
    <property type="match status" value="1"/>
</dbReference>
<dbReference type="OMA" id="CRINNTK"/>
<evidence type="ECO:0000256" key="1">
    <source>
        <dbReference type="SAM" id="MobiDB-lite"/>
    </source>
</evidence>
<feature type="domain" description="DUF4140" evidence="3">
    <location>
        <begin position="19"/>
        <end position="143"/>
    </location>
</feature>
<dbReference type="RefSeq" id="XP_006693543.1">
    <property type="nucleotide sequence ID" value="XM_006693480.1"/>
</dbReference>
<organism evidence="5">
    <name type="scientific">Chaetomium thermophilum (strain DSM 1495 / CBS 144.50 / IMI 039719)</name>
    <name type="common">Thermochaetoides thermophila</name>
    <dbReference type="NCBI Taxonomy" id="759272"/>
    <lineage>
        <taxon>Eukaryota</taxon>
        <taxon>Fungi</taxon>
        <taxon>Dikarya</taxon>
        <taxon>Ascomycota</taxon>
        <taxon>Pezizomycotina</taxon>
        <taxon>Sordariomycetes</taxon>
        <taxon>Sordariomycetidae</taxon>
        <taxon>Sordariales</taxon>
        <taxon>Chaetomiaceae</taxon>
        <taxon>Thermochaetoides</taxon>
    </lineage>
</organism>
<dbReference type="InterPro" id="IPR011935">
    <property type="entry name" value="CHP02231"/>
</dbReference>
<dbReference type="eggNOG" id="ENOG502QWQ0">
    <property type="taxonomic scope" value="Eukaryota"/>
</dbReference>
<dbReference type="GeneID" id="18257134"/>
<accession>G0S473</accession>
<dbReference type="Pfam" id="PF13600">
    <property type="entry name" value="DUF4140"/>
    <property type="match status" value="1"/>
</dbReference>
<feature type="region of interest" description="Disordered" evidence="1">
    <location>
        <begin position="213"/>
        <end position="242"/>
    </location>
</feature>
<sequence>MEGPHKQEFHVRDLPTRSVTLFPNRAQVVREIKNITLKPGANEVTVVGLTPTVDEHSIKVEGTGSATITDMTVELLPNRDIFEDIYPDSDTDSESNESSDSDDDDDKPNSALEEVRDKLVALHDELTRAEEIMSSADQRLRALDAYISSFNQPRKEAVMIDTELAIYRKEREKLFEERQQGLVRSRQITKDIDKLRREEERLERIEAKERAKAEKERAKIQRAKEKEREKQQRRKEEKAKEKARIRKERENFWPRCCYTVRITLDATIYSPVSSRRNSIASGTEVVKAVPEKEIIDDASAVTFCDLALSYVTSSAFWSPSYDLSLSTTNNTAVLCFDAHLTNMTSETWTNTRVTLSTSQAKFSGLQDEIPTLTPWKLRIVGKGGPWDGNDIAYSREEQHEKELWNAAQQMASQPKARANLFGISKPPVSVAASQAAASNLAAGPAPPPQDYPIASRPPLQSRAPEIQQIFGAPQAQNKKAERFVKLSAKSPAPPGTMLSSSSRARCGDDYTRDLAIYGTAEAVFGTEAEADTILEPAPEVTFQESSFEETGLTATYDLPNLKTLKPSSTASKQRIARLSFTNVTFTRTVVAKYKPAAYLKARLRNTSKLTLIKGPTGLTLDGTFLGRSTLPRCSAGDTFSMMLGIDPAIKVAYPKPDVTRSTSGVFVRGENTMYQRTITLINTRATSGKPVNLTVLDQVPVSEDEKIRVEILHPKGMQIGGRGVATGVAGREGKEEQEWGKAYAVLKKAGEVSWDVTLNAGKSVKLLLQYEVSFPSGERVAQCW</sequence>